<reference evidence="1" key="1">
    <citation type="submission" date="2021-04" db="EMBL/GenBank/DDBJ databases">
        <title>Genome seq and assembly of Bacillus sp.</title>
        <authorList>
            <person name="Chhetri G."/>
        </authorList>
    </citation>
    <scope>NUCLEOTIDE SEQUENCE</scope>
    <source>
        <strain evidence="1">RG28</strain>
    </source>
</reference>
<dbReference type="RefSeq" id="WP_209405167.1">
    <property type="nucleotide sequence ID" value="NZ_JAGIYQ010000005.1"/>
</dbReference>
<dbReference type="Proteomes" id="UP000682134">
    <property type="component" value="Unassembled WGS sequence"/>
</dbReference>
<proteinExistence type="predicted"/>
<accession>A0A940NHK3</accession>
<evidence type="ECO:0000313" key="2">
    <source>
        <dbReference type="Proteomes" id="UP000682134"/>
    </source>
</evidence>
<organism evidence="1 2">
    <name type="scientific">Gottfriedia endophytica</name>
    <dbReference type="NCBI Taxonomy" id="2820819"/>
    <lineage>
        <taxon>Bacteria</taxon>
        <taxon>Bacillati</taxon>
        <taxon>Bacillota</taxon>
        <taxon>Bacilli</taxon>
        <taxon>Bacillales</taxon>
        <taxon>Bacillaceae</taxon>
        <taxon>Gottfriedia</taxon>
    </lineage>
</organism>
<sequence length="101" mass="11339">MPYDRIIQIVRQEGEKMNTPLPMIGIVSNENPLSVDVKGMTIEDDQLFKVYSFLPNEQISLSNPTTTNNIANLVKPFAKGQTVILFPTIDKGKFVVMKVVE</sequence>
<dbReference type="EMBL" id="JAGIYQ010000005">
    <property type="protein sequence ID" value="MBP0725529.1"/>
    <property type="molecule type" value="Genomic_DNA"/>
</dbReference>
<gene>
    <name evidence="1" type="ORF">J5Y03_10050</name>
</gene>
<protein>
    <submittedName>
        <fullName evidence="1">DUF2577 family protein</fullName>
    </submittedName>
</protein>
<evidence type="ECO:0000313" key="1">
    <source>
        <dbReference type="EMBL" id="MBP0725529.1"/>
    </source>
</evidence>
<keyword evidence="2" id="KW-1185">Reference proteome</keyword>
<comment type="caution">
    <text evidence="1">The sequence shown here is derived from an EMBL/GenBank/DDBJ whole genome shotgun (WGS) entry which is preliminary data.</text>
</comment>
<dbReference type="AlphaFoldDB" id="A0A940NHK3"/>
<dbReference type="InterPro" id="IPR022555">
    <property type="entry name" value="DUF2577"/>
</dbReference>
<name>A0A940NHK3_9BACI</name>
<dbReference type="Pfam" id="PF10844">
    <property type="entry name" value="DUF2577"/>
    <property type="match status" value="1"/>
</dbReference>